<proteinExistence type="predicted"/>
<evidence type="ECO:0000313" key="2">
    <source>
        <dbReference type="Proteomes" id="UP000189933"/>
    </source>
</evidence>
<reference evidence="2" key="1">
    <citation type="submission" date="2017-02" db="EMBL/GenBank/DDBJ databases">
        <authorList>
            <person name="Varghese N."/>
            <person name="Submissions S."/>
        </authorList>
    </citation>
    <scope>NUCLEOTIDE SEQUENCE [LARGE SCALE GENOMIC DNA]</scope>
    <source>
        <strain evidence="2">DSM 16521</strain>
    </source>
</reference>
<evidence type="ECO:0000313" key="1">
    <source>
        <dbReference type="EMBL" id="SKA02025.1"/>
    </source>
</evidence>
<name>A0A1T4QE94_9FIRM</name>
<dbReference type="EMBL" id="FUXM01000018">
    <property type="protein sequence ID" value="SKA02025.1"/>
    <property type="molecule type" value="Genomic_DNA"/>
</dbReference>
<dbReference type="OrthoDB" id="1653618at2"/>
<dbReference type="SUPFAM" id="SSF55729">
    <property type="entry name" value="Acyl-CoA N-acyltransferases (Nat)"/>
    <property type="match status" value="1"/>
</dbReference>
<dbReference type="InterPro" id="IPR016181">
    <property type="entry name" value="Acyl_CoA_acyltransferase"/>
</dbReference>
<dbReference type="Proteomes" id="UP000189933">
    <property type="component" value="Unassembled WGS sequence"/>
</dbReference>
<dbReference type="NCBIfam" id="NF045478">
    <property type="entry name" value="XF1762_fam"/>
    <property type="match status" value="1"/>
</dbReference>
<gene>
    <name evidence="1" type="ORF">SAMN02745885_01630</name>
</gene>
<dbReference type="RefSeq" id="WP_078665682.1">
    <property type="nucleotide sequence ID" value="NZ_FUXM01000018.1"/>
</dbReference>
<protein>
    <recommendedName>
        <fullName evidence="3">N-acetyltransferase domain-containing protein</fullName>
    </recommendedName>
</protein>
<keyword evidence="2" id="KW-1185">Reference proteome</keyword>
<accession>A0A1T4QE94</accession>
<evidence type="ECO:0008006" key="3">
    <source>
        <dbReference type="Google" id="ProtNLM"/>
    </source>
</evidence>
<sequence>MNRQPRLIIVPCTLDEANAFIRQHHRHHQPPQGYKFCLAVADMEKEKIVGVAIVGRPIARHLDDGWTLEVTRTCTDGTKNANSMLLGAAWRAAKALGYKKLITYTLPEESGASLRAVGWKCIGETGGGSWSRKNRPRVDLHPLQVKLRWEKEA</sequence>
<organism evidence="1 2">
    <name type="scientific">Carboxydocella sporoproducens DSM 16521</name>
    <dbReference type="NCBI Taxonomy" id="1121270"/>
    <lineage>
        <taxon>Bacteria</taxon>
        <taxon>Bacillati</taxon>
        <taxon>Bacillota</taxon>
        <taxon>Clostridia</taxon>
        <taxon>Eubacteriales</taxon>
        <taxon>Clostridiales Family XVI. Incertae Sedis</taxon>
        <taxon>Carboxydocella</taxon>
    </lineage>
</organism>
<dbReference type="InterPro" id="IPR053780">
    <property type="entry name" value="Gp66-like"/>
</dbReference>
<dbReference type="AlphaFoldDB" id="A0A1T4QE94"/>